<name>A0ABD3EXV3_9STRA</name>
<proteinExistence type="predicted"/>
<dbReference type="SUPFAM" id="SSF52540">
    <property type="entry name" value="P-loop containing nucleoside triphosphate hydrolases"/>
    <property type="match status" value="1"/>
</dbReference>
<dbReference type="Proteomes" id="UP001632037">
    <property type="component" value="Unassembled WGS sequence"/>
</dbReference>
<dbReference type="Gene3D" id="3.40.50.300">
    <property type="entry name" value="P-loop containing nucleotide triphosphate hydrolases"/>
    <property type="match status" value="1"/>
</dbReference>
<organism evidence="2 3">
    <name type="scientific">Phytophthora oleae</name>
    <dbReference type="NCBI Taxonomy" id="2107226"/>
    <lineage>
        <taxon>Eukaryota</taxon>
        <taxon>Sar</taxon>
        <taxon>Stramenopiles</taxon>
        <taxon>Oomycota</taxon>
        <taxon>Peronosporomycetes</taxon>
        <taxon>Peronosporales</taxon>
        <taxon>Peronosporaceae</taxon>
        <taxon>Phytophthora</taxon>
    </lineage>
</organism>
<sequence length="356" mass="39724">MGGFASHELLVYQAEGEPSSDTDYRGSLRMITGMLTRQHAVKKHRGKLLCLGLDGAGKSTLVNHLSRISIGDELALYTAQGLELPSYLYPEPTRTVQTASYRIESSDKYFQLVDPPGRRACRPKWYSATGDFSTFSGSSSNLNLASTAVTNTFQNTLPIVAVLFIVDVADSTRFPIVATELVRFLKNRSKHKTFTNSQLFLVFNKIDHFLPPLPAETPEEPQSKEYQQLLNSHKQQQRSALREARRELQKCVDYELRMDQRRHPVNSRMSTATASASSSRTKSLLFAAPAAVAAELRLPNNQGRRNSHSSGASACTNFSTVSSLFTNVFECCAQDRDSIRSLRSWLNEELRKPSPP</sequence>
<comment type="caution">
    <text evidence="2">The sequence shown here is derived from an EMBL/GenBank/DDBJ whole genome shotgun (WGS) entry which is preliminary data.</text>
</comment>
<keyword evidence="3" id="KW-1185">Reference proteome</keyword>
<dbReference type="InterPro" id="IPR027417">
    <property type="entry name" value="P-loop_NTPase"/>
</dbReference>
<evidence type="ECO:0000313" key="3">
    <source>
        <dbReference type="Proteomes" id="UP001632037"/>
    </source>
</evidence>
<evidence type="ECO:0000313" key="2">
    <source>
        <dbReference type="EMBL" id="KAL3659121.1"/>
    </source>
</evidence>
<evidence type="ECO:0008006" key="4">
    <source>
        <dbReference type="Google" id="ProtNLM"/>
    </source>
</evidence>
<feature type="region of interest" description="Disordered" evidence="1">
    <location>
        <begin position="212"/>
        <end position="242"/>
    </location>
</feature>
<gene>
    <name evidence="2" type="ORF">V7S43_016005</name>
</gene>
<dbReference type="EMBL" id="JBIMZQ010000049">
    <property type="protein sequence ID" value="KAL3659121.1"/>
    <property type="molecule type" value="Genomic_DNA"/>
</dbReference>
<evidence type="ECO:0000256" key="1">
    <source>
        <dbReference type="SAM" id="MobiDB-lite"/>
    </source>
</evidence>
<accession>A0ABD3EXV3</accession>
<dbReference type="AlphaFoldDB" id="A0ABD3EXV3"/>
<feature type="compositionally biased region" description="Polar residues" evidence="1">
    <location>
        <begin position="224"/>
        <end position="239"/>
    </location>
</feature>
<reference evidence="2 3" key="1">
    <citation type="submission" date="2024-09" db="EMBL/GenBank/DDBJ databases">
        <title>Genome sequencing and assembly of Phytophthora oleae, isolate VK10A, causative agent of rot of olive drupes.</title>
        <authorList>
            <person name="Conti Taguali S."/>
            <person name="Riolo M."/>
            <person name="La Spada F."/>
            <person name="Cacciola S.O."/>
            <person name="Dionisio G."/>
        </authorList>
    </citation>
    <scope>NUCLEOTIDE SEQUENCE [LARGE SCALE GENOMIC DNA]</scope>
    <source>
        <strain evidence="2 3">VK10A</strain>
    </source>
</reference>
<protein>
    <recommendedName>
        <fullName evidence="4">G domain-containing protein</fullName>
    </recommendedName>
</protein>